<protein>
    <submittedName>
        <fullName evidence="1">Uncharacterized protein</fullName>
    </submittedName>
</protein>
<organism evidence="1">
    <name type="scientific">marine sediment metagenome</name>
    <dbReference type="NCBI Taxonomy" id="412755"/>
    <lineage>
        <taxon>unclassified sequences</taxon>
        <taxon>metagenomes</taxon>
        <taxon>ecological metagenomes</taxon>
    </lineage>
</organism>
<proteinExistence type="predicted"/>
<accession>X1ILA5</accession>
<dbReference type="AlphaFoldDB" id="X1ILA5"/>
<dbReference type="EMBL" id="BARU01033667">
    <property type="protein sequence ID" value="GAH70020.1"/>
    <property type="molecule type" value="Genomic_DNA"/>
</dbReference>
<name>X1ILA5_9ZZZZ</name>
<sequence>THLIFLDLSHLLKILMQIPSSAAATPIEYMNCEKIKENINN</sequence>
<feature type="non-terminal residue" evidence="1">
    <location>
        <position position="1"/>
    </location>
</feature>
<reference evidence="1" key="1">
    <citation type="journal article" date="2014" name="Front. Microbiol.">
        <title>High frequency of phylogenetically diverse reductive dehalogenase-homologous genes in deep subseafloor sedimentary metagenomes.</title>
        <authorList>
            <person name="Kawai M."/>
            <person name="Futagami T."/>
            <person name="Toyoda A."/>
            <person name="Takaki Y."/>
            <person name="Nishi S."/>
            <person name="Hori S."/>
            <person name="Arai W."/>
            <person name="Tsubouchi T."/>
            <person name="Morono Y."/>
            <person name="Uchiyama I."/>
            <person name="Ito T."/>
            <person name="Fujiyama A."/>
            <person name="Inagaki F."/>
            <person name="Takami H."/>
        </authorList>
    </citation>
    <scope>NUCLEOTIDE SEQUENCE</scope>
    <source>
        <strain evidence="1">Expedition CK06-06</strain>
    </source>
</reference>
<comment type="caution">
    <text evidence="1">The sequence shown here is derived from an EMBL/GenBank/DDBJ whole genome shotgun (WGS) entry which is preliminary data.</text>
</comment>
<gene>
    <name evidence="1" type="ORF">S03H2_52935</name>
</gene>
<evidence type="ECO:0000313" key="1">
    <source>
        <dbReference type="EMBL" id="GAH70020.1"/>
    </source>
</evidence>